<accession>A0AAV4C6D3</accession>
<dbReference type="CDD" id="cd00041">
    <property type="entry name" value="CUB"/>
    <property type="match status" value="1"/>
</dbReference>
<evidence type="ECO:0000313" key="4">
    <source>
        <dbReference type="EMBL" id="GFO28266.1"/>
    </source>
</evidence>
<evidence type="ECO:0000256" key="1">
    <source>
        <dbReference type="ARBA" id="ARBA00023157"/>
    </source>
</evidence>
<keyword evidence="1" id="KW-1015">Disulfide bond</keyword>
<protein>
    <submittedName>
        <fullName evidence="4">Suppressor of lurcher protein 1-like protein</fullName>
    </submittedName>
</protein>
<dbReference type="PANTHER" id="PTHR47537:SF2">
    <property type="entry name" value="CUBILIN"/>
    <property type="match status" value="1"/>
</dbReference>
<dbReference type="Gene3D" id="2.60.120.290">
    <property type="entry name" value="Spermadhesin, CUB domain"/>
    <property type="match status" value="1"/>
</dbReference>
<organism evidence="4 5">
    <name type="scientific">Plakobranchus ocellatus</name>
    <dbReference type="NCBI Taxonomy" id="259542"/>
    <lineage>
        <taxon>Eukaryota</taxon>
        <taxon>Metazoa</taxon>
        <taxon>Spiralia</taxon>
        <taxon>Lophotrochozoa</taxon>
        <taxon>Mollusca</taxon>
        <taxon>Gastropoda</taxon>
        <taxon>Heterobranchia</taxon>
        <taxon>Euthyneura</taxon>
        <taxon>Panpulmonata</taxon>
        <taxon>Sacoglossa</taxon>
        <taxon>Placobranchoidea</taxon>
        <taxon>Plakobranchidae</taxon>
        <taxon>Plakobranchus</taxon>
    </lineage>
</organism>
<name>A0AAV4C6D3_9GAST</name>
<dbReference type="GO" id="GO:0005886">
    <property type="term" value="C:plasma membrane"/>
    <property type="evidence" value="ECO:0007669"/>
    <property type="project" value="TreeGrafter"/>
</dbReference>
<proteinExistence type="predicted"/>
<dbReference type="Pfam" id="PF00431">
    <property type="entry name" value="CUB"/>
    <property type="match status" value="1"/>
</dbReference>
<dbReference type="SUPFAM" id="SSF49854">
    <property type="entry name" value="Spermadhesin, CUB domain"/>
    <property type="match status" value="1"/>
</dbReference>
<dbReference type="EMBL" id="BLXT01006012">
    <property type="protein sequence ID" value="GFO28266.1"/>
    <property type="molecule type" value="Genomic_DNA"/>
</dbReference>
<comment type="caution">
    <text evidence="4">The sequence shown here is derived from an EMBL/GenBank/DDBJ whole genome shotgun (WGS) entry which is preliminary data.</text>
</comment>
<comment type="caution">
    <text evidence="2">Lacks conserved residue(s) required for the propagation of feature annotation.</text>
</comment>
<dbReference type="InterPro" id="IPR000859">
    <property type="entry name" value="CUB_dom"/>
</dbReference>
<evidence type="ECO:0000259" key="3">
    <source>
        <dbReference type="PROSITE" id="PS01180"/>
    </source>
</evidence>
<dbReference type="AlphaFoldDB" id="A0AAV4C6D3"/>
<dbReference type="InterPro" id="IPR035914">
    <property type="entry name" value="Sperma_CUB_dom_sf"/>
</dbReference>
<evidence type="ECO:0000256" key="2">
    <source>
        <dbReference type="PROSITE-ProRule" id="PRU00059"/>
    </source>
</evidence>
<evidence type="ECO:0000313" key="5">
    <source>
        <dbReference type="Proteomes" id="UP000735302"/>
    </source>
</evidence>
<keyword evidence="5" id="KW-1185">Reference proteome</keyword>
<dbReference type="PROSITE" id="PS01180">
    <property type="entry name" value="CUB"/>
    <property type="match status" value="1"/>
</dbReference>
<reference evidence="4 5" key="1">
    <citation type="journal article" date="2021" name="Elife">
        <title>Chloroplast acquisition without the gene transfer in kleptoplastic sea slugs, Plakobranchus ocellatus.</title>
        <authorList>
            <person name="Maeda T."/>
            <person name="Takahashi S."/>
            <person name="Yoshida T."/>
            <person name="Shimamura S."/>
            <person name="Takaki Y."/>
            <person name="Nagai Y."/>
            <person name="Toyoda A."/>
            <person name="Suzuki Y."/>
            <person name="Arimoto A."/>
            <person name="Ishii H."/>
            <person name="Satoh N."/>
            <person name="Nishiyama T."/>
            <person name="Hasebe M."/>
            <person name="Maruyama T."/>
            <person name="Minagawa J."/>
            <person name="Obokata J."/>
            <person name="Shigenobu S."/>
        </authorList>
    </citation>
    <scope>NUCLEOTIDE SEQUENCE [LARGE SCALE GENOMIC DNA]</scope>
</reference>
<dbReference type="PANTHER" id="PTHR47537">
    <property type="entry name" value="CUBILIN"/>
    <property type="match status" value="1"/>
</dbReference>
<gene>
    <name evidence="4" type="ORF">PoB_005477100</name>
</gene>
<sequence>MAGLLHKCTSIDPACDCVVYQSFGRNHGMFTSPDFPKPYPPNKNCILYTFIGEPDEIIELTFIEFGFKMPDPSG</sequence>
<feature type="domain" description="CUB" evidence="3">
    <location>
        <begin position="15"/>
        <end position="74"/>
    </location>
</feature>
<dbReference type="InterPro" id="IPR053207">
    <property type="entry name" value="Non-NMDA_GluR_Accessory"/>
</dbReference>
<dbReference type="Proteomes" id="UP000735302">
    <property type="component" value="Unassembled WGS sequence"/>
</dbReference>